<name>A0A919T0A9_9ACTN</name>
<dbReference type="GO" id="GO:0005886">
    <property type="term" value="C:plasma membrane"/>
    <property type="evidence" value="ECO:0007669"/>
    <property type="project" value="UniProtKB-SubCell"/>
</dbReference>
<evidence type="ECO:0000256" key="5">
    <source>
        <dbReference type="ARBA" id="ARBA00023136"/>
    </source>
</evidence>
<comment type="subcellular location">
    <subcellularLocation>
        <location evidence="1">Cell membrane</location>
        <topology evidence="1">Multi-pass membrane protein</topology>
    </subcellularLocation>
</comment>
<feature type="transmembrane region" description="Helical" evidence="7">
    <location>
        <begin position="332"/>
        <end position="350"/>
    </location>
</feature>
<evidence type="ECO:0000256" key="1">
    <source>
        <dbReference type="ARBA" id="ARBA00004651"/>
    </source>
</evidence>
<gene>
    <name evidence="9" type="ORF">Aco04nite_80560</name>
</gene>
<dbReference type="EMBL" id="BOQP01000050">
    <property type="protein sequence ID" value="GIM82234.1"/>
    <property type="molecule type" value="Genomic_DNA"/>
</dbReference>
<feature type="transmembrane region" description="Helical" evidence="7">
    <location>
        <begin position="290"/>
        <end position="311"/>
    </location>
</feature>
<reference evidence="9" key="1">
    <citation type="submission" date="2021-03" db="EMBL/GenBank/DDBJ databases">
        <title>Whole genome shotgun sequence of Actinoplanes consettensis NBRC 14913.</title>
        <authorList>
            <person name="Komaki H."/>
            <person name="Tamura T."/>
        </authorList>
    </citation>
    <scope>NUCLEOTIDE SEQUENCE</scope>
    <source>
        <strain evidence="9">NBRC 14913</strain>
    </source>
</reference>
<feature type="transmembrane region" description="Helical" evidence="7">
    <location>
        <begin position="362"/>
        <end position="380"/>
    </location>
</feature>
<feature type="transmembrane region" description="Helical" evidence="7">
    <location>
        <begin position="408"/>
        <end position="429"/>
    </location>
</feature>
<evidence type="ECO:0000256" key="3">
    <source>
        <dbReference type="ARBA" id="ARBA00022692"/>
    </source>
</evidence>
<keyword evidence="10" id="KW-1185">Reference proteome</keyword>
<dbReference type="InterPro" id="IPR003838">
    <property type="entry name" value="ABC3_permease_C"/>
</dbReference>
<dbReference type="Proteomes" id="UP000680865">
    <property type="component" value="Unassembled WGS sequence"/>
</dbReference>
<dbReference type="Pfam" id="PF02687">
    <property type="entry name" value="FtsX"/>
    <property type="match status" value="1"/>
</dbReference>
<keyword evidence="4 7" id="KW-1133">Transmembrane helix</keyword>
<protein>
    <recommendedName>
        <fullName evidence="8">ABC3 transporter permease C-terminal domain-containing protein</fullName>
    </recommendedName>
</protein>
<sequence length="650" mass="67426">MSVTPRRWLFELALGARMSVAGGGAGWVRLSLIAAGVGLGVAVLLGAATVPAALGASNARIDTRVIETSHDLPAADDTLLTGHVTTTYEGTSISGELLRPEGSHPPLPPGVSRLPGPGQMVASPALARMLAEPGSGLLRERWDAEVVGVIGAEGLSGPAELFFYLGTDKLSPPGAGRIDEFGTSGAHEAVPMAVLLILAGMVVLLIPVLVFMAGAVRFGDRTRNRRLAALRLAGSDIAMTRRIAAGETLIGALLGLLVGGLLWAGGILLAHRYGTGPLSFYPADLRPVPLLAAAIVVAVPVAAVLVTLTAMRRVVAEPLGVTRMSTPTRRRFWWRLLPSALGIVLLWPLFEGGSSGVEFQIAGGMALLLIGVALLLPWLVEAVVDRLRGGSPAWELAVRRLQLDSGTAVRAVSGIAVSVAGVLAMQGLVTGIESQVTEPSTTAAVRYDAEIFPETTLPTGVWARALAATPGVREVTEGRHLSVALDPGDPVAMEQLRNTAAGLDPQAYVWTTNNDAARNALAGLRDTLLAGTTALLLLIGASMIINIAEQLRERRRALAVLAAFGTPHRTLRASILYQVTVPVALGMLLAITVGTGLAAMLQLAVSAPLRVDWLGIGTTSGIGVLVVLGTTAAGLPLLRSLTSPGNLRTE</sequence>
<feature type="transmembrane region" description="Helical" evidence="7">
    <location>
        <begin position="528"/>
        <end position="548"/>
    </location>
</feature>
<dbReference type="RefSeq" id="WP_213002431.1">
    <property type="nucleotide sequence ID" value="NZ_BAAATW010000018.1"/>
</dbReference>
<feature type="transmembrane region" description="Helical" evidence="7">
    <location>
        <begin position="613"/>
        <end position="638"/>
    </location>
</feature>
<feature type="domain" description="ABC3 transporter permease C-terminal" evidence="8">
    <location>
        <begin position="534"/>
        <end position="639"/>
    </location>
</feature>
<feature type="region of interest" description="Disordered" evidence="6">
    <location>
        <begin position="91"/>
        <end position="112"/>
    </location>
</feature>
<feature type="transmembrane region" description="Helical" evidence="7">
    <location>
        <begin position="249"/>
        <end position="270"/>
    </location>
</feature>
<keyword evidence="2" id="KW-1003">Cell membrane</keyword>
<comment type="caution">
    <text evidence="9">The sequence shown here is derived from an EMBL/GenBank/DDBJ whole genome shotgun (WGS) entry which is preliminary data.</text>
</comment>
<evidence type="ECO:0000256" key="7">
    <source>
        <dbReference type="SAM" id="Phobius"/>
    </source>
</evidence>
<feature type="transmembrane region" description="Helical" evidence="7">
    <location>
        <begin position="31"/>
        <end position="54"/>
    </location>
</feature>
<accession>A0A919T0A9</accession>
<organism evidence="9 10">
    <name type="scientific">Winogradskya consettensis</name>
    <dbReference type="NCBI Taxonomy" id="113560"/>
    <lineage>
        <taxon>Bacteria</taxon>
        <taxon>Bacillati</taxon>
        <taxon>Actinomycetota</taxon>
        <taxon>Actinomycetes</taxon>
        <taxon>Micromonosporales</taxon>
        <taxon>Micromonosporaceae</taxon>
        <taxon>Winogradskya</taxon>
    </lineage>
</organism>
<feature type="transmembrane region" description="Helical" evidence="7">
    <location>
        <begin position="192"/>
        <end position="216"/>
    </location>
</feature>
<feature type="transmembrane region" description="Helical" evidence="7">
    <location>
        <begin position="575"/>
        <end position="601"/>
    </location>
</feature>
<evidence type="ECO:0000313" key="10">
    <source>
        <dbReference type="Proteomes" id="UP000680865"/>
    </source>
</evidence>
<evidence type="ECO:0000259" key="8">
    <source>
        <dbReference type="Pfam" id="PF02687"/>
    </source>
</evidence>
<proteinExistence type="predicted"/>
<keyword evidence="3 7" id="KW-0812">Transmembrane</keyword>
<evidence type="ECO:0000313" key="9">
    <source>
        <dbReference type="EMBL" id="GIM82234.1"/>
    </source>
</evidence>
<evidence type="ECO:0000256" key="2">
    <source>
        <dbReference type="ARBA" id="ARBA00022475"/>
    </source>
</evidence>
<dbReference type="AlphaFoldDB" id="A0A919T0A9"/>
<keyword evidence="5 7" id="KW-0472">Membrane</keyword>
<evidence type="ECO:0000256" key="4">
    <source>
        <dbReference type="ARBA" id="ARBA00022989"/>
    </source>
</evidence>
<evidence type="ECO:0000256" key="6">
    <source>
        <dbReference type="SAM" id="MobiDB-lite"/>
    </source>
</evidence>